<feature type="region of interest" description="Disordered" evidence="1">
    <location>
        <begin position="66"/>
        <end position="102"/>
    </location>
</feature>
<organism evidence="2 3">
    <name type="scientific">Elysia crispata</name>
    <name type="common">lettuce slug</name>
    <dbReference type="NCBI Taxonomy" id="231223"/>
    <lineage>
        <taxon>Eukaryota</taxon>
        <taxon>Metazoa</taxon>
        <taxon>Spiralia</taxon>
        <taxon>Lophotrochozoa</taxon>
        <taxon>Mollusca</taxon>
        <taxon>Gastropoda</taxon>
        <taxon>Heterobranchia</taxon>
        <taxon>Euthyneura</taxon>
        <taxon>Panpulmonata</taxon>
        <taxon>Sacoglossa</taxon>
        <taxon>Placobranchoidea</taxon>
        <taxon>Plakobranchidae</taxon>
        <taxon>Elysia</taxon>
    </lineage>
</organism>
<comment type="caution">
    <text evidence="2">The sequence shown here is derived from an EMBL/GenBank/DDBJ whole genome shotgun (WGS) entry which is preliminary data.</text>
</comment>
<reference evidence="2" key="1">
    <citation type="journal article" date="2023" name="G3 (Bethesda)">
        <title>A reference genome for the long-term kleptoplast-retaining sea slug Elysia crispata morphotype clarki.</title>
        <authorList>
            <person name="Eastman K.E."/>
            <person name="Pendleton A.L."/>
            <person name="Shaikh M.A."/>
            <person name="Suttiyut T."/>
            <person name="Ogas R."/>
            <person name="Tomko P."/>
            <person name="Gavelis G."/>
            <person name="Widhalm J.R."/>
            <person name="Wisecaver J.H."/>
        </authorList>
    </citation>
    <scope>NUCLEOTIDE SEQUENCE</scope>
    <source>
        <strain evidence="2">ECLA1</strain>
    </source>
</reference>
<feature type="compositionally biased region" description="Basic and acidic residues" evidence="1">
    <location>
        <begin position="70"/>
        <end position="93"/>
    </location>
</feature>
<name>A0AAE1A5Y5_9GAST</name>
<evidence type="ECO:0000256" key="1">
    <source>
        <dbReference type="SAM" id="MobiDB-lite"/>
    </source>
</evidence>
<gene>
    <name evidence="2" type="ORF">RRG08_035509</name>
</gene>
<dbReference type="AlphaFoldDB" id="A0AAE1A5Y5"/>
<evidence type="ECO:0000313" key="2">
    <source>
        <dbReference type="EMBL" id="KAK3781944.1"/>
    </source>
</evidence>
<protein>
    <submittedName>
        <fullName evidence="2">Uncharacterized protein</fullName>
    </submittedName>
</protein>
<evidence type="ECO:0000313" key="3">
    <source>
        <dbReference type="Proteomes" id="UP001283361"/>
    </source>
</evidence>
<accession>A0AAE1A5Y5</accession>
<proteinExistence type="predicted"/>
<dbReference type="EMBL" id="JAWDGP010002569">
    <property type="protein sequence ID" value="KAK3781944.1"/>
    <property type="molecule type" value="Genomic_DNA"/>
</dbReference>
<keyword evidence="3" id="KW-1185">Reference proteome</keyword>
<sequence>MGPRYNDTLQELDLGANRVGDEASRAVTRALPYLRLQTFRGVVVGDDFQLLAEELAQRDCHVTYRIPPSSRERSRDLPLEMSSRDELSGRRGDGPLGAVPRP</sequence>
<dbReference type="Proteomes" id="UP001283361">
    <property type="component" value="Unassembled WGS sequence"/>
</dbReference>